<keyword evidence="1 3" id="KW-0560">Oxidoreductase</keyword>
<dbReference type="InterPro" id="IPR020843">
    <property type="entry name" value="ER"/>
</dbReference>
<feature type="domain" description="Enoyl reductase (ER)" evidence="2">
    <location>
        <begin position="18"/>
        <end position="333"/>
    </location>
</feature>
<dbReference type="GO" id="GO:0016628">
    <property type="term" value="F:oxidoreductase activity, acting on the CH-CH group of donors, NAD or NADP as acceptor"/>
    <property type="evidence" value="ECO:0007669"/>
    <property type="project" value="InterPro"/>
</dbReference>
<dbReference type="AlphaFoldDB" id="A0A5E7E4J1"/>
<dbReference type="InterPro" id="IPR011032">
    <property type="entry name" value="GroES-like_sf"/>
</dbReference>
<dbReference type="EMBL" id="CABVHQ010000049">
    <property type="protein sequence ID" value="VVO21302.1"/>
    <property type="molecule type" value="Genomic_DNA"/>
</dbReference>
<dbReference type="Pfam" id="PF16884">
    <property type="entry name" value="ADH_N_2"/>
    <property type="match status" value="1"/>
</dbReference>
<dbReference type="InterPro" id="IPR013149">
    <property type="entry name" value="ADH-like_C"/>
</dbReference>
<dbReference type="InterPro" id="IPR036291">
    <property type="entry name" value="NAD(P)-bd_dom_sf"/>
</dbReference>
<dbReference type="FunFam" id="3.40.50.720:FF:000121">
    <property type="entry name" value="Prostaglandin reductase 2"/>
    <property type="match status" value="1"/>
</dbReference>
<dbReference type="InterPro" id="IPR045010">
    <property type="entry name" value="MDR_fam"/>
</dbReference>
<dbReference type="Pfam" id="PF00107">
    <property type="entry name" value="ADH_zinc_N"/>
    <property type="match status" value="1"/>
</dbReference>
<dbReference type="PANTHER" id="PTHR43205:SF7">
    <property type="entry name" value="PROSTAGLANDIN REDUCTASE 1"/>
    <property type="match status" value="1"/>
</dbReference>
<evidence type="ECO:0000259" key="2">
    <source>
        <dbReference type="SMART" id="SM00829"/>
    </source>
</evidence>
<dbReference type="OrthoDB" id="9805663at2"/>
<name>A0A5E7E4J1_PSEFL</name>
<organism evidence="3 4">
    <name type="scientific">Pseudomonas fluorescens</name>
    <dbReference type="NCBI Taxonomy" id="294"/>
    <lineage>
        <taxon>Bacteria</taxon>
        <taxon>Pseudomonadati</taxon>
        <taxon>Pseudomonadota</taxon>
        <taxon>Gammaproteobacteria</taxon>
        <taxon>Pseudomonadales</taxon>
        <taxon>Pseudomonadaceae</taxon>
        <taxon>Pseudomonas</taxon>
    </lineage>
</organism>
<dbReference type="SUPFAM" id="SSF50129">
    <property type="entry name" value="GroES-like"/>
    <property type="match status" value="1"/>
</dbReference>
<accession>A0A5E7E4J1</accession>
<dbReference type="EC" id="1.-.-.-" evidence="3"/>
<reference evidence="3 4" key="1">
    <citation type="submission" date="2019-09" db="EMBL/GenBank/DDBJ databases">
        <authorList>
            <person name="Chandra G."/>
            <person name="Truman W A."/>
        </authorList>
    </citation>
    <scope>NUCLEOTIDE SEQUENCE [LARGE SCALE GENOMIC DNA]</scope>
    <source>
        <strain evidence="3">PS691</strain>
    </source>
</reference>
<gene>
    <name evidence="3" type="primary">yfmJ_1</name>
    <name evidence="3" type="ORF">PS691_04210</name>
</gene>
<dbReference type="RefSeq" id="WP_150644062.1">
    <property type="nucleotide sequence ID" value="NZ_CABVHQ010000049.1"/>
</dbReference>
<dbReference type="Proteomes" id="UP000337909">
    <property type="component" value="Unassembled WGS sequence"/>
</dbReference>
<proteinExistence type="predicted"/>
<evidence type="ECO:0000313" key="4">
    <source>
        <dbReference type="Proteomes" id="UP000337909"/>
    </source>
</evidence>
<dbReference type="SUPFAM" id="SSF51735">
    <property type="entry name" value="NAD(P)-binding Rossmann-fold domains"/>
    <property type="match status" value="1"/>
</dbReference>
<dbReference type="PANTHER" id="PTHR43205">
    <property type="entry name" value="PROSTAGLANDIN REDUCTASE"/>
    <property type="match status" value="1"/>
</dbReference>
<sequence>MSTMNRRLILRSRPCGMATQQDVPLELQPLPLLAEGQVLLRNRYLSIDPAIRDWMSDRLSYLPPITLGEVVRSTTLGEVVESRHPSFKAGDLALGLNGWEDYSLADGAALGRVELVAGDAEQHYLSIFGAVGLTAYFALLEVGLPQRGETVLVSAAAGAVGSLVGQIARIKGCRVVGIAGSDDKCRWIVDELGFDAAINYRSTDNLLESIREACPAGVDIYFDNVGGEMLDAALLTINDRARIVFCGAIASYNSQMPVPGPYNLWQILARSARFEGFLIRDYLGRFPEGIAQMREWLQSGQISFREQIVDGLENSLDAFNYLFDGRNTGKLLVRV</sequence>
<evidence type="ECO:0000256" key="1">
    <source>
        <dbReference type="ARBA" id="ARBA00023002"/>
    </source>
</evidence>
<dbReference type="SMART" id="SM00829">
    <property type="entry name" value="PKS_ER"/>
    <property type="match status" value="1"/>
</dbReference>
<evidence type="ECO:0000313" key="3">
    <source>
        <dbReference type="EMBL" id="VVO21302.1"/>
    </source>
</evidence>
<protein>
    <submittedName>
        <fullName evidence="3">NADP-dependent oxidoreductase YfmJ</fullName>
        <ecNumber evidence="3">1.-.-.-</ecNumber>
    </submittedName>
</protein>
<dbReference type="Gene3D" id="3.90.180.10">
    <property type="entry name" value="Medium-chain alcohol dehydrogenases, catalytic domain"/>
    <property type="match status" value="1"/>
</dbReference>
<dbReference type="CDD" id="cd05288">
    <property type="entry name" value="PGDH"/>
    <property type="match status" value="1"/>
</dbReference>
<dbReference type="Gene3D" id="3.40.50.720">
    <property type="entry name" value="NAD(P)-binding Rossmann-like Domain"/>
    <property type="match status" value="1"/>
</dbReference>
<dbReference type="InterPro" id="IPR041694">
    <property type="entry name" value="ADH_N_2"/>
</dbReference>